<evidence type="ECO:0000313" key="5">
    <source>
        <dbReference type="Proteomes" id="UP000242715"/>
    </source>
</evidence>
<keyword evidence="2" id="KW-0677">Repeat</keyword>
<dbReference type="AlphaFoldDB" id="A0A2Z6PT85"/>
<dbReference type="OrthoDB" id="674604at2759"/>
<dbReference type="PRINTS" id="PR00320">
    <property type="entry name" value="GPROTEINBRPT"/>
</dbReference>
<evidence type="ECO:0000256" key="1">
    <source>
        <dbReference type="ARBA" id="ARBA00022574"/>
    </source>
</evidence>
<dbReference type="PROSITE" id="PS50082">
    <property type="entry name" value="WD_REPEATS_2"/>
    <property type="match status" value="3"/>
</dbReference>
<proteinExistence type="predicted"/>
<dbReference type="Gene3D" id="2.130.10.10">
    <property type="entry name" value="YVTN repeat-like/Quinoprotein amine dehydrogenase"/>
    <property type="match status" value="1"/>
</dbReference>
<reference evidence="5" key="1">
    <citation type="journal article" date="2017" name="Front. Plant Sci.">
        <title>Climate Clever Clovers: New Paradigm to Reduce the Environmental Footprint of Ruminants by Breeding Low Methanogenic Forages Utilizing Haplotype Variation.</title>
        <authorList>
            <person name="Kaur P."/>
            <person name="Appels R."/>
            <person name="Bayer P.E."/>
            <person name="Keeble-Gagnere G."/>
            <person name="Wang J."/>
            <person name="Hirakawa H."/>
            <person name="Shirasawa K."/>
            <person name="Vercoe P."/>
            <person name="Stefanova K."/>
            <person name="Durmic Z."/>
            <person name="Nichols P."/>
            <person name="Revell C."/>
            <person name="Isobe S.N."/>
            <person name="Edwards D."/>
            <person name="Erskine W."/>
        </authorList>
    </citation>
    <scope>NUCLEOTIDE SEQUENCE [LARGE SCALE GENOMIC DNA]</scope>
    <source>
        <strain evidence="5">cv. Daliak</strain>
    </source>
</reference>
<evidence type="ECO:0000256" key="2">
    <source>
        <dbReference type="ARBA" id="ARBA00022737"/>
    </source>
</evidence>
<keyword evidence="1 3" id="KW-0853">WD repeat</keyword>
<evidence type="ECO:0000256" key="3">
    <source>
        <dbReference type="PROSITE-ProRule" id="PRU00221"/>
    </source>
</evidence>
<dbReference type="InterPro" id="IPR001680">
    <property type="entry name" value="WD40_rpt"/>
</dbReference>
<dbReference type="EMBL" id="DF974668">
    <property type="protein sequence ID" value="GAU49977.1"/>
    <property type="molecule type" value="Genomic_DNA"/>
</dbReference>
<evidence type="ECO:0000313" key="4">
    <source>
        <dbReference type="EMBL" id="GAU49977.1"/>
    </source>
</evidence>
<sequence>MSKFEDIRSVHGTFKIWRVSDFKCLESVKNAHEDAINSIVVSSDGIVYTGSADKKIKIWKKHKSSVNALALNKNGSVLYSGACDRSILVWEKIDNNVEKCSDLGQGPMILVGALRGHTKAILCLVAMDNLVCSGSVDNSVRIWKRGIDEKSYTCLAVLQGQPVKCLAMANDSKRGKNGGDDDCDIKVWQISVPLI</sequence>
<dbReference type="SMART" id="SM00320">
    <property type="entry name" value="WD40"/>
    <property type="match status" value="4"/>
</dbReference>
<dbReference type="PANTHER" id="PTHR22844:SF387">
    <property type="entry name" value="F3I6.5 PROTEIN"/>
    <property type="match status" value="1"/>
</dbReference>
<gene>
    <name evidence="4" type="ORF">TSUD_238000</name>
</gene>
<protein>
    <recommendedName>
        <fullName evidence="6">Anaphase-promoting complex subunit 4 WD40 domain-containing protein</fullName>
    </recommendedName>
</protein>
<accession>A0A2Z6PT85</accession>
<dbReference type="PANTHER" id="PTHR22844">
    <property type="entry name" value="F-BOX AND WD40 DOMAIN PROTEIN"/>
    <property type="match status" value="1"/>
</dbReference>
<dbReference type="InterPro" id="IPR036322">
    <property type="entry name" value="WD40_repeat_dom_sf"/>
</dbReference>
<keyword evidence="5" id="KW-1185">Reference proteome</keyword>
<dbReference type="InterPro" id="IPR015943">
    <property type="entry name" value="WD40/YVTN_repeat-like_dom_sf"/>
</dbReference>
<dbReference type="InterPro" id="IPR020472">
    <property type="entry name" value="WD40_PAC1"/>
</dbReference>
<feature type="repeat" description="WD" evidence="3">
    <location>
        <begin position="114"/>
        <end position="144"/>
    </location>
</feature>
<dbReference type="SUPFAM" id="SSF50978">
    <property type="entry name" value="WD40 repeat-like"/>
    <property type="match status" value="1"/>
</dbReference>
<organism evidence="4 5">
    <name type="scientific">Trifolium subterraneum</name>
    <name type="common">Subterranean clover</name>
    <dbReference type="NCBI Taxonomy" id="3900"/>
    <lineage>
        <taxon>Eukaryota</taxon>
        <taxon>Viridiplantae</taxon>
        <taxon>Streptophyta</taxon>
        <taxon>Embryophyta</taxon>
        <taxon>Tracheophyta</taxon>
        <taxon>Spermatophyta</taxon>
        <taxon>Magnoliopsida</taxon>
        <taxon>eudicotyledons</taxon>
        <taxon>Gunneridae</taxon>
        <taxon>Pentapetalae</taxon>
        <taxon>rosids</taxon>
        <taxon>fabids</taxon>
        <taxon>Fabales</taxon>
        <taxon>Fabaceae</taxon>
        <taxon>Papilionoideae</taxon>
        <taxon>50 kb inversion clade</taxon>
        <taxon>NPAAA clade</taxon>
        <taxon>Hologalegina</taxon>
        <taxon>IRL clade</taxon>
        <taxon>Trifolieae</taxon>
        <taxon>Trifolium</taxon>
    </lineage>
</organism>
<dbReference type="InterPro" id="IPR045182">
    <property type="entry name" value="JINGUBANG-like"/>
</dbReference>
<feature type="repeat" description="WD" evidence="3">
    <location>
        <begin position="59"/>
        <end position="91"/>
    </location>
</feature>
<evidence type="ECO:0008006" key="6">
    <source>
        <dbReference type="Google" id="ProtNLM"/>
    </source>
</evidence>
<dbReference type="Proteomes" id="UP000242715">
    <property type="component" value="Unassembled WGS sequence"/>
</dbReference>
<dbReference type="Pfam" id="PF00400">
    <property type="entry name" value="WD40"/>
    <property type="match status" value="3"/>
</dbReference>
<name>A0A2Z6PT85_TRISU</name>
<feature type="repeat" description="WD" evidence="3">
    <location>
        <begin position="29"/>
        <end position="60"/>
    </location>
</feature>
<dbReference type="PROSITE" id="PS50294">
    <property type="entry name" value="WD_REPEATS_REGION"/>
    <property type="match status" value="2"/>
</dbReference>